<dbReference type="Proteomes" id="UP000007110">
    <property type="component" value="Unassembled WGS sequence"/>
</dbReference>
<keyword evidence="4" id="KW-1133">Transmembrane helix</keyword>
<dbReference type="KEGG" id="spu:581862"/>
<dbReference type="InterPro" id="IPR050271">
    <property type="entry name" value="UDP-glycosyltransferase"/>
</dbReference>
<protein>
    <recommendedName>
        <fullName evidence="7">Glucuronosyltransferase</fullName>
    </recommendedName>
</protein>
<evidence type="ECO:0000256" key="3">
    <source>
        <dbReference type="ARBA" id="ARBA00022679"/>
    </source>
</evidence>
<dbReference type="GeneID" id="581862"/>
<evidence type="ECO:0000256" key="2">
    <source>
        <dbReference type="ARBA" id="ARBA00022676"/>
    </source>
</evidence>
<dbReference type="InParanoid" id="A0A7M7MZM4"/>
<dbReference type="GO" id="GO:0008194">
    <property type="term" value="F:UDP-glycosyltransferase activity"/>
    <property type="evidence" value="ECO:0000318"/>
    <property type="project" value="GO_Central"/>
</dbReference>
<reference evidence="5" key="2">
    <citation type="submission" date="2021-01" db="UniProtKB">
        <authorList>
            <consortium name="EnsemblMetazoa"/>
        </authorList>
    </citation>
    <scope>IDENTIFICATION</scope>
</reference>
<evidence type="ECO:0000256" key="1">
    <source>
        <dbReference type="ARBA" id="ARBA00009995"/>
    </source>
</evidence>
<dbReference type="AlphaFoldDB" id="A0A7M7MZM4"/>
<accession>A0A7M7MZM4</accession>
<dbReference type="RefSeq" id="XP_030828819.1">
    <property type="nucleotide sequence ID" value="XM_030972959.1"/>
</dbReference>
<comment type="similarity">
    <text evidence="1">Belongs to the UDP-glycosyltransferase family.</text>
</comment>
<evidence type="ECO:0008006" key="7">
    <source>
        <dbReference type="Google" id="ProtNLM"/>
    </source>
</evidence>
<feature type="transmembrane region" description="Helical" evidence="4">
    <location>
        <begin position="7"/>
        <end position="29"/>
    </location>
</feature>
<keyword evidence="2" id="KW-0328">Glycosyltransferase</keyword>
<dbReference type="Gene3D" id="3.40.50.2000">
    <property type="entry name" value="Glycogen Phosphorylase B"/>
    <property type="match status" value="2"/>
</dbReference>
<sequence>MKKKKVFRVAIFLTFYIIIGLFLISIGFASGHNILMNAIFGEGSHFLCAASVGERLVGQGHNVTFLISNAYAHRATDPKYSNLFEFEIFRHAFPVEAVHERYNAFTNRVFKSHMRSTGIMSDGPVADCDALLADVEIMSRLRSSNFSVVYYDITWLCPMLIAKHLQIPYIAQSALSSPCTITGSSTLSYSLAFVPVMRTGFSNKMNFRNRVVNLFAYIRMQYFFGYSHSQYDKLKHKYNIAPYTSIPQLIAQSELFLVNTDFSVEFPCAIPPNVIPVGGLTTRPSLPLPGDLQDFMQSSGQDGVIVCTFGTYLTTIPIQILETFLNAFGRLPQKVIFQLSTIPPGISLPSNVHTSPWLPQNDLLGHAKTRAFFFHGGNNGFYEAVYHAVPMAVVPLYSDQYDTGAKVDAHRIGTVIDKLSLTEDSIYSALREITTKVSYKRNIQRLSAMFRDRPMSPAEKAAFWIDHVIKHGGDQYRMPSVDLNFIERNLIDVLFFAIICLVSGLFFFLMMGKIVFKVIVHAISGSIKVKKE</sequence>
<dbReference type="OMA" id="ANNWERQ"/>
<keyword evidence="4" id="KW-0812">Transmembrane</keyword>
<dbReference type="FunFam" id="3.40.50.2000:FF:000050">
    <property type="entry name" value="UDP-glucuronosyltransferase"/>
    <property type="match status" value="1"/>
</dbReference>
<dbReference type="PANTHER" id="PTHR48043">
    <property type="entry name" value="EG:EG0003.4 PROTEIN-RELATED"/>
    <property type="match status" value="1"/>
</dbReference>
<keyword evidence="4" id="KW-0472">Membrane</keyword>
<dbReference type="InterPro" id="IPR002213">
    <property type="entry name" value="UDP_glucos_trans"/>
</dbReference>
<feature type="transmembrane region" description="Helical" evidence="4">
    <location>
        <begin position="493"/>
        <end position="516"/>
    </location>
</feature>
<keyword evidence="6" id="KW-1185">Reference proteome</keyword>
<dbReference type="CDD" id="cd03784">
    <property type="entry name" value="GT1_Gtf-like"/>
    <property type="match status" value="1"/>
</dbReference>
<dbReference type="Pfam" id="PF00201">
    <property type="entry name" value="UDPGT"/>
    <property type="match status" value="1"/>
</dbReference>
<name>A0A7M7MZM4_STRPU</name>
<evidence type="ECO:0000256" key="4">
    <source>
        <dbReference type="SAM" id="Phobius"/>
    </source>
</evidence>
<dbReference type="PANTHER" id="PTHR48043:SF145">
    <property type="entry name" value="FI06409P-RELATED"/>
    <property type="match status" value="1"/>
</dbReference>
<evidence type="ECO:0000313" key="5">
    <source>
        <dbReference type="EnsemblMetazoa" id="XP_030828819"/>
    </source>
</evidence>
<organism evidence="5 6">
    <name type="scientific">Strongylocentrotus purpuratus</name>
    <name type="common">Purple sea urchin</name>
    <dbReference type="NCBI Taxonomy" id="7668"/>
    <lineage>
        <taxon>Eukaryota</taxon>
        <taxon>Metazoa</taxon>
        <taxon>Echinodermata</taxon>
        <taxon>Eleutherozoa</taxon>
        <taxon>Echinozoa</taxon>
        <taxon>Echinoidea</taxon>
        <taxon>Euechinoidea</taxon>
        <taxon>Echinacea</taxon>
        <taxon>Camarodonta</taxon>
        <taxon>Echinidea</taxon>
        <taxon>Strongylocentrotidae</taxon>
        <taxon>Strongylocentrotus</taxon>
    </lineage>
</organism>
<dbReference type="EnsemblMetazoa" id="XM_030972959">
    <property type="protein sequence ID" value="XP_030828819"/>
    <property type="gene ID" value="LOC581862"/>
</dbReference>
<evidence type="ECO:0000313" key="6">
    <source>
        <dbReference type="Proteomes" id="UP000007110"/>
    </source>
</evidence>
<dbReference type="SUPFAM" id="SSF53756">
    <property type="entry name" value="UDP-Glycosyltransferase/glycogen phosphorylase"/>
    <property type="match status" value="1"/>
</dbReference>
<proteinExistence type="inferred from homology"/>
<keyword evidence="3" id="KW-0808">Transferase</keyword>
<reference evidence="6" key="1">
    <citation type="submission" date="2015-02" db="EMBL/GenBank/DDBJ databases">
        <title>Genome sequencing for Strongylocentrotus purpuratus.</title>
        <authorList>
            <person name="Murali S."/>
            <person name="Liu Y."/>
            <person name="Vee V."/>
            <person name="English A."/>
            <person name="Wang M."/>
            <person name="Skinner E."/>
            <person name="Han Y."/>
            <person name="Muzny D.M."/>
            <person name="Worley K.C."/>
            <person name="Gibbs R.A."/>
        </authorList>
    </citation>
    <scope>NUCLEOTIDE SEQUENCE</scope>
</reference>
<dbReference type="OrthoDB" id="5835829at2759"/>